<dbReference type="GO" id="GO:0016491">
    <property type="term" value="F:oxidoreductase activity"/>
    <property type="evidence" value="ECO:0007669"/>
    <property type="project" value="UniProtKB-KW"/>
</dbReference>
<comment type="caution">
    <text evidence="3">The sequence shown here is derived from an EMBL/GenBank/DDBJ whole genome shotgun (WGS) entry which is preliminary data.</text>
</comment>
<evidence type="ECO:0000313" key="4">
    <source>
        <dbReference type="Proteomes" id="UP000244225"/>
    </source>
</evidence>
<dbReference type="InterPro" id="IPR002347">
    <property type="entry name" value="SDR_fam"/>
</dbReference>
<keyword evidence="2" id="KW-0560">Oxidoreductase</keyword>
<dbReference type="Proteomes" id="UP000244225">
    <property type="component" value="Unassembled WGS sequence"/>
</dbReference>
<dbReference type="CDD" id="cd05233">
    <property type="entry name" value="SDR_c"/>
    <property type="match status" value="1"/>
</dbReference>
<comment type="similarity">
    <text evidence="1">Belongs to the short-chain dehydrogenases/reductases (SDR) family.</text>
</comment>
<accession>A0A2T5YFY5</accession>
<dbReference type="PRINTS" id="PR00081">
    <property type="entry name" value="GDHRDH"/>
</dbReference>
<dbReference type="InterPro" id="IPR020904">
    <property type="entry name" value="Sc_DH/Rdtase_CS"/>
</dbReference>
<dbReference type="EMBL" id="QBKI01000006">
    <property type="protein sequence ID" value="PTX18237.1"/>
    <property type="molecule type" value="Genomic_DNA"/>
</dbReference>
<dbReference type="RefSeq" id="WP_108212122.1">
    <property type="nucleotide sequence ID" value="NZ_QBKI01000006.1"/>
</dbReference>
<evidence type="ECO:0000313" key="3">
    <source>
        <dbReference type="EMBL" id="PTX18237.1"/>
    </source>
</evidence>
<dbReference type="NCBIfam" id="NF004818">
    <property type="entry name" value="PRK06172.1"/>
    <property type="match status" value="1"/>
</dbReference>
<dbReference type="Pfam" id="PF13561">
    <property type="entry name" value="adh_short_C2"/>
    <property type="match status" value="1"/>
</dbReference>
<evidence type="ECO:0000256" key="2">
    <source>
        <dbReference type="ARBA" id="ARBA00023002"/>
    </source>
</evidence>
<dbReference type="AlphaFoldDB" id="A0A2T5YFY5"/>
<sequence length="251" mass="26821">MERQFENKVAVVTGGSFGIGRATAIMFAQRGAKVAVVDWKEDQETVRTIQAAGGEAIFIKCDVSKNSDVQAMMDQIVNTFGRLDYAFNNAGIEGASAPTHEVTEENFDKVIGVNVKGVWLCMKYEIPLMLRQGKGAIVNCSSIAGVIGFPGIPIYTASKHAVIGLTKTAALEYAQSGVRVNAVCPGAIQTAMIDRFLEKNNVTREAMVAGEPIGRFGEPEEIAEAVIWLCSDASSFTTGHALVADGGWVAR</sequence>
<keyword evidence="4" id="KW-1185">Reference proteome</keyword>
<dbReference type="Gene3D" id="3.40.50.720">
    <property type="entry name" value="NAD(P)-binding Rossmann-like Domain"/>
    <property type="match status" value="1"/>
</dbReference>
<protein>
    <submittedName>
        <fullName evidence="3">NAD(P)-dependent dehydrogenase (Short-subunit alcohol dehydrogenase family)</fullName>
    </submittedName>
</protein>
<dbReference type="PANTHER" id="PTHR24321:SF11">
    <property type="entry name" value="BLR0893 PROTEIN"/>
    <property type="match status" value="1"/>
</dbReference>
<reference evidence="3 4" key="1">
    <citation type="submission" date="2018-04" db="EMBL/GenBank/DDBJ databases">
        <title>Genomic Encyclopedia of Archaeal and Bacterial Type Strains, Phase II (KMG-II): from individual species to whole genera.</title>
        <authorList>
            <person name="Goeker M."/>
        </authorList>
    </citation>
    <scope>NUCLEOTIDE SEQUENCE [LARGE SCALE GENOMIC DNA]</scope>
    <source>
        <strain evidence="3 4">DSM 100162</strain>
    </source>
</reference>
<dbReference type="PANTHER" id="PTHR24321">
    <property type="entry name" value="DEHYDROGENASES, SHORT CHAIN"/>
    <property type="match status" value="1"/>
</dbReference>
<dbReference type="NCBIfam" id="NF005559">
    <property type="entry name" value="PRK07231.1"/>
    <property type="match status" value="1"/>
</dbReference>
<name>A0A2T5YFY5_9BACT</name>
<dbReference type="PRINTS" id="PR00080">
    <property type="entry name" value="SDRFAMILY"/>
</dbReference>
<gene>
    <name evidence="3" type="ORF">C8N40_10636</name>
</gene>
<evidence type="ECO:0000256" key="1">
    <source>
        <dbReference type="ARBA" id="ARBA00006484"/>
    </source>
</evidence>
<dbReference type="FunFam" id="3.40.50.720:FF:000084">
    <property type="entry name" value="Short-chain dehydrogenase reductase"/>
    <property type="match status" value="1"/>
</dbReference>
<dbReference type="OrthoDB" id="9804104at2"/>
<dbReference type="SUPFAM" id="SSF51735">
    <property type="entry name" value="NAD(P)-binding Rossmann-fold domains"/>
    <property type="match status" value="1"/>
</dbReference>
<proteinExistence type="inferred from homology"/>
<organism evidence="3 4">
    <name type="scientific">Pontibacter mucosus</name>
    <dbReference type="NCBI Taxonomy" id="1649266"/>
    <lineage>
        <taxon>Bacteria</taxon>
        <taxon>Pseudomonadati</taxon>
        <taxon>Bacteroidota</taxon>
        <taxon>Cytophagia</taxon>
        <taxon>Cytophagales</taxon>
        <taxon>Hymenobacteraceae</taxon>
        <taxon>Pontibacter</taxon>
    </lineage>
</organism>
<dbReference type="PROSITE" id="PS00061">
    <property type="entry name" value="ADH_SHORT"/>
    <property type="match status" value="1"/>
</dbReference>
<dbReference type="InterPro" id="IPR036291">
    <property type="entry name" value="NAD(P)-bd_dom_sf"/>
</dbReference>